<name>A0A2K8KUT6_MARES</name>
<feature type="transmembrane region" description="Helical" evidence="6">
    <location>
        <begin position="322"/>
        <end position="341"/>
    </location>
</feature>
<dbReference type="GO" id="GO:0017004">
    <property type="term" value="P:cytochrome complex assembly"/>
    <property type="evidence" value="ECO:0007669"/>
    <property type="project" value="UniProtKB-KW"/>
</dbReference>
<evidence type="ECO:0000256" key="4">
    <source>
        <dbReference type="ARBA" id="ARBA00022989"/>
    </source>
</evidence>
<feature type="transmembrane region" description="Helical" evidence="6">
    <location>
        <begin position="353"/>
        <end position="370"/>
    </location>
</feature>
<evidence type="ECO:0000256" key="3">
    <source>
        <dbReference type="ARBA" id="ARBA00022748"/>
    </source>
</evidence>
<dbReference type="PANTHER" id="PTHR30071:SF1">
    <property type="entry name" value="CYTOCHROME B_B6 PROTEIN-RELATED"/>
    <property type="match status" value="1"/>
</dbReference>
<dbReference type="KEGG" id="maes:Ga0123461_0044"/>
<evidence type="ECO:0000256" key="6">
    <source>
        <dbReference type="SAM" id="Phobius"/>
    </source>
</evidence>
<dbReference type="InterPro" id="IPR045062">
    <property type="entry name" value="Cyt_c_biogenesis_CcsA/CcmC"/>
</dbReference>
<evidence type="ECO:0000256" key="5">
    <source>
        <dbReference type="ARBA" id="ARBA00023136"/>
    </source>
</evidence>
<sequence length="413" mass="45028">MTAMTAEPSIWELVNRGRWAFLRFYAYIGASLGISAMAMYAQGGYNEDAFLYQILSTQGLLWGGTGALIGAALAAVVITIKPALLQGRVAPNTVPWLDGMLLMVILAAIAALFEPDASQISYEDQSNLIAGSIIMAMNVVFIFSAVAYIAYLFAPENFIGRIATGSAYFGIYAGGTALLLRWHESYMIDVEIGHAPVSNLYEVFIVLFMITAAVYLSFERRYGAKGMGAFVMFLVSAGVFFGVWLDSIGQADIKPLVPALQSYWMKIHVPMNFVGYGAFAVACAAGMAYLLRHGMEARGSSSKMLKVLPTLEQLDQLAYKSVAVGFPAFTLATILGAAWAAEAWGGYWSWDPKETWALIVWLVYGAYLHARVSHGWHGKALAWWAVAGFLVTIFCFLGVNMYLSGLHSYGRLS</sequence>
<proteinExistence type="predicted"/>
<comment type="subcellular location">
    <subcellularLocation>
        <location evidence="1">Membrane</location>
        <topology evidence="1">Multi-pass membrane protein</topology>
    </subcellularLocation>
</comment>
<feature type="transmembrane region" description="Helical" evidence="6">
    <location>
        <begin position="128"/>
        <end position="151"/>
    </location>
</feature>
<feature type="transmembrane region" description="Helical" evidence="6">
    <location>
        <begin position="273"/>
        <end position="291"/>
    </location>
</feature>
<feature type="domain" description="Cytochrome c assembly protein" evidence="7">
    <location>
        <begin position="197"/>
        <end position="407"/>
    </location>
</feature>
<feature type="transmembrane region" description="Helical" evidence="6">
    <location>
        <begin position="382"/>
        <end position="403"/>
    </location>
</feature>
<keyword evidence="3" id="KW-0201">Cytochrome c-type biogenesis</keyword>
<evidence type="ECO:0000256" key="2">
    <source>
        <dbReference type="ARBA" id="ARBA00022692"/>
    </source>
</evidence>
<evidence type="ECO:0000313" key="8">
    <source>
        <dbReference type="EMBL" id="ATX78497.1"/>
    </source>
</evidence>
<dbReference type="GO" id="GO:0020037">
    <property type="term" value="F:heme binding"/>
    <property type="evidence" value="ECO:0007669"/>
    <property type="project" value="InterPro"/>
</dbReference>
<evidence type="ECO:0000256" key="1">
    <source>
        <dbReference type="ARBA" id="ARBA00004141"/>
    </source>
</evidence>
<accession>A0A2K8KUT6</accession>
<feature type="transmembrane region" description="Helical" evidence="6">
    <location>
        <begin position="230"/>
        <end position="253"/>
    </location>
</feature>
<dbReference type="EMBL" id="CP018799">
    <property type="protein sequence ID" value="ATX78497.1"/>
    <property type="molecule type" value="Genomic_DNA"/>
</dbReference>
<dbReference type="PANTHER" id="PTHR30071">
    <property type="entry name" value="HEME EXPORTER PROTEIN C"/>
    <property type="match status" value="1"/>
</dbReference>
<evidence type="ECO:0000313" key="9">
    <source>
        <dbReference type="Proteomes" id="UP000231701"/>
    </source>
</evidence>
<reference evidence="8 9" key="1">
    <citation type="submission" date="2016-12" db="EMBL/GenBank/DDBJ databases">
        <title>Isolation and genomic insights into novel planktonic Zetaproteobacteria from stratified waters of the Chesapeake Bay.</title>
        <authorList>
            <person name="McAllister S.M."/>
            <person name="Kato S."/>
            <person name="Chan C.S."/>
            <person name="Chiu B.K."/>
            <person name="Field E.K."/>
        </authorList>
    </citation>
    <scope>NUCLEOTIDE SEQUENCE [LARGE SCALE GENOMIC DNA]</scope>
    <source>
        <strain evidence="8 9">CP-5</strain>
    </source>
</reference>
<dbReference type="InterPro" id="IPR002541">
    <property type="entry name" value="Cyt_c_assembly"/>
</dbReference>
<dbReference type="NCBIfam" id="TIGR03144">
    <property type="entry name" value="cytochr_II_ccsB"/>
    <property type="match status" value="1"/>
</dbReference>
<organism evidence="8 9">
    <name type="scientific">Mariprofundus aestuarium</name>
    <dbReference type="NCBI Taxonomy" id="1921086"/>
    <lineage>
        <taxon>Bacteria</taxon>
        <taxon>Pseudomonadati</taxon>
        <taxon>Pseudomonadota</taxon>
        <taxon>Candidatius Mariprofundia</taxon>
        <taxon>Mariprofundales</taxon>
        <taxon>Mariprofundaceae</taxon>
        <taxon>Mariprofundus</taxon>
    </lineage>
</organism>
<keyword evidence="4 6" id="KW-1133">Transmembrane helix</keyword>
<gene>
    <name evidence="8" type="ORF">Ga0123461_0044</name>
</gene>
<feature type="transmembrane region" description="Helical" evidence="6">
    <location>
        <begin position="200"/>
        <end position="218"/>
    </location>
</feature>
<keyword evidence="9" id="KW-1185">Reference proteome</keyword>
<protein>
    <submittedName>
        <fullName evidence="8">Cytochrome c-type biogenesis protein CcsB</fullName>
    </submittedName>
</protein>
<dbReference type="AlphaFoldDB" id="A0A2K8KUT6"/>
<dbReference type="GO" id="GO:0005886">
    <property type="term" value="C:plasma membrane"/>
    <property type="evidence" value="ECO:0007669"/>
    <property type="project" value="TreeGrafter"/>
</dbReference>
<feature type="transmembrane region" description="Helical" evidence="6">
    <location>
        <begin position="61"/>
        <end position="84"/>
    </location>
</feature>
<keyword evidence="2 6" id="KW-0812">Transmembrane</keyword>
<feature type="transmembrane region" description="Helical" evidence="6">
    <location>
        <begin position="21"/>
        <end position="41"/>
    </location>
</feature>
<dbReference type="InterPro" id="IPR017562">
    <property type="entry name" value="Cyt_c_biogenesis_CcsA"/>
</dbReference>
<feature type="transmembrane region" description="Helical" evidence="6">
    <location>
        <begin position="158"/>
        <end position="180"/>
    </location>
</feature>
<feature type="transmembrane region" description="Helical" evidence="6">
    <location>
        <begin position="96"/>
        <end position="113"/>
    </location>
</feature>
<keyword evidence="5 6" id="KW-0472">Membrane</keyword>
<evidence type="ECO:0000259" key="7">
    <source>
        <dbReference type="Pfam" id="PF01578"/>
    </source>
</evidence>
<dbReference type="RefSeq" id="WP_100276500.1">
    <property type="nucleotide sequence ID" value="NZ_CP018799.1"/>
</dbReference>
<dbReference type="OrthoDB" id="9761451at2"/>
<dbReference type="Proteomes" id="UP000231701">
    <property type="component" value="Chromosome"/>
</dbReference>
<dbReference type="Pfam" id="PF01578">
    <property type="entry name" value="Cytochrom_C_asm"/>
    <property type="match status" value="1"/>
</dbReference>